<keyword evidence="7 9" id="KW-0067">ATP-binding</keyword>
<dbReference type="InterPro" id="IPR013221">
    <property type="entry name" value="Mur_ligase_cen"/>
</dbReference>
<gene>
    <name evidence="9" type="primary">murD</name>
    <name evidence="12" type="ORF">F1188_15270</name>
</gene>
<feature type="compositionally biased region" description="Acidic residues" evidence="10">
    <location>
        <begin position="451"/>
        <end position="474"/>
    </location>
</feature>
<evidence type="ECO:0000256" key="5">
    <source>
        <dbReference type="ARBA" id="ARBA00022618"/>
    </source>
</evidence>
<dbReference type="EMBL" id="VWPJ01000016">
    <property type="protein sequence ID" value="KAA5604619.1"/>
    <property type="molecule type" value="Genomic_DNA"/>
</dbReference>
<keyword evidence="13" id="KW-1185">Reference proteome</keyword>
<evidence type="ECO:0000256" key="4">
    <source>
        <dbReference type="ARBA" id="ARBA00022598"/>
    </source>
</evidence>
<proteinExistence type="inferred from homology"/>
<dbReference type="Gene3D" id="3.90.190.20">
    <property type="entry name" value="Mur ligase, C-terminal domain"/>
    <property type="match status" value="1"/>
</dbReference>
<comment type="pathway">
    <text evidence="2 9">Cell wall biogenesis; peptidoglycan biosynthesis.</text>
</comment>
<dbReference type="Pfam" id="PF08245">
    <property type="entry name" value="Mur_ligase_M"/>
    <property type="match status" value="1"/>
</dbReference>
<keyword evidence="9" id="KW-0573">Peptidoglycan synthesis</keyword>
<dbReference type="PANTHER" id="PTHR43692">
    <property type="entry name" value="UDP-N-ACETYLMURAMOYLALANINE--D-GLUTAMATE LIGASE"/>
    <property type="match status" value="1"/>
</dbReference>
<feature type="region of interest" description="Disordered" evidence="10">
    <location>
        <begin position="450"/>
        <end position="474"/>
    </location>
</feature>
<feature type="domain" description="Mur ligase central" evidence="11">
    <location>
        <begin position="103"/>
        <end position="285"/>
    </location>
</feature>
<dbReference type="HAMAP" id="MF_00639">
    <property type="entry name" value="MurD"/>
    <property type="match status" value="1"/>
</dbReference>
<keyword evidence="9" id="KW-0133">Cell shape</keyword>
<comment type="caution">
    <text evidence="12">The sequence shown here is derived from an EMBL/GenBank/DDBJ whole genome shotgun (WGS) entry which is preliminary data.</text>
</comment>
<dbReference type="EC" id="6.3.2.9" evidence="9"/>
<sequence length="474" mass="49564">MGLGRSGLAAARALMAGGARVMAWDDNADRRAAAADAGIPVVDLADAGTDWTGVRVVAWSPGIPHSFPSVHPVAERARAAGAALVCDIELLVGAQPCSFYIGVTGTNGKSTTTSLIGHILRAAGQAPQVGGNLGTSALDLETVDAFGTYVLELSSYQLELTPSLVCDVAVLLNITPDHLDRHGGMEGYIAAKRRIFDGVVPPRTVCIGLDDTVCRNMHAEMTRYGSRSLIPFATGRAVPGGVSAKDGVLIDDTEGKGQRVLDLNGLTALSGEHNWQNAAAAYAACRARGVGSEVIAEALKTFPGLPHRHETVATIDGVLFINDSKATNAEAAEKAIVCHEDIYWIVGGLPKEGGIASLTPHFDRIVHAYLIGAAAKDFSVVLDAEEVPFSLCGTLEAAVDLAFQHALEDEEEDPVILLSPACASFDQFPNFEARGEAFKALVADLAAEVAVSDDDPDRDDSDAGSDPADDEVDS</sequence>
<feature type="binding site" evidence="9">
    <location>
        <begin position="105"/>
        <end position="111"/>
    </location>
    <ligand>
        <name>ATP</name>
        <dbReference type="ChEBI" id="CHEBI:30616"/>
    </ligand>
</feature>
<dbReference type="Gene3D" id="3.40.50.720">
    <property type="entry name" value="NAD(P)-binding Rossmann-like Domain"/>
    <property type="match status" value="1"/>
</dbReference>
<dbReference type="GO" id="GO:0004326">
    <property type="term" value="F:tetrahydrofolylpolyglutamate synthase activity"/>
    <property type="evidence" value="ECO:0007669"/>
    <property type="project" value="InterPro"/>
</dbReference>
<dbReference type="SUPFAM" id="SSF53244">
    <property type="entry name" value="MurD-like peptide ligases, peptide-binding domain"/>
    <property type="match status" value="1"/>
</dbReference>
<dbReference type="Gene3D" id="3.40.1190.10">
    <property type="entry name" value="Mur-like, catalytic domain"/>
    <property type="match status" value="1"/>
</dbReference>
<dbReference type="AlphaFoldDB" id="A0A5M6IA67"/>
<dbReference type="InterPro" id="IPR005762">
    <property type="entry name" value="MurD"/>
</dbReference>
<dbReference type="InterPro" id="IPR018109">
    <property type="entry name" value="Folylpolyglutamate_synth_CS"/>
</dbReference>
<dbReference type="NCBIfam" id="TIGR01087">
    <property type="entry name" value="murD"/>
    <property type="match status" value="1"/>
</dbReference>
<evidence type="ECO:0000256" key="1">
    <source>
        <dbReference type="ARBA" id="ARBA00004496"/>
    </source>
</evidence>
<keyword evidence="5 9" id="KW-0132">Cell division</keyword>
<keyword evidence="8 9" id="KW-0131">Cell cycle</keyword>
<evidence type="ECO:0000256" key="10">
    <source>
        <dbReference type="SAM" id="MobiDB-lite"/>
    </source>
</evidence>
<keyword evidence="4 9" id="KW-0436">Ligase</keyword>
<keyword evidence="3 9" id="KW-0963">Cytoplasm</keyword>
<dbReference type="PROSITE" id="PS01011">
    <property type="entry name" value="FOLYLPOLYGLU_SYNT_1"/>
    <property type="match status" value="1"/>
</dbReference>
<evidence type="ECO:0000256" key="7">
    <source>
        <dbReference type="ARBA" id="ARBA00022840"/>
    </source>
</evidence>
<evidence type="ECO:0000313" key="12">
    <source>
        <dbReference type="EMBL" id="KAA5604619.1"/>
    </source>
</evidence>
<evidence type="ECO:0000256" key="8">
    <source>
        <dbReference type="ARBA" id="ARBA00023306"/>
    </source>
</evidence>
<dbReference type="GO" id="GO:0051301">
    <property type="term" value="P:cell division"/>
    <property type="evidence" value="ECO:0007669"/>
    <property type="project" value="UniProtKB-KW"/>
</dbReference>
<comment type="catalytic activity">
    <reaction evidence="9">
        <text>UDP-N-acetyl-alpha-D-muramoyl-L-alanine + D-glutamate + ATP = UDP-N-acetyl-alpha-D-muramoyl-L-alanyl-D-glutamate + ADP + phosphate + H(+)</text>
        <dbReference type="Rhea" id="RHEA:16429"/>
        <dbReference type="ChEBI" id="CHEBI:15378"/>
        <dbReference type="ChEBI" id="CHEBI:29986"/>
        <dbReference type="ChEBI" id="CHEBI:30616"/>
        <dbReference type="ChEBI" id="CHEBI:43474"/>
        <dbReference type="ChEBI" id="CHEBI:83898"/>
        <dbReference type="ChEBI" id="CHEBI:83900"/>
        <dbReference type="ChEBI" id="CHEBI:456216"/>
        <dbReference type="EC" id="6.3.2.9"/>
    </reaction>
</comment>
<comment type="function">
    <text evidence="9">Cell wall formation. Catalyzes the addition of glutamate to the nucleotide precursor UDP-N-acetylmuramoyl-L-alanine (UMA).</text>
</comment>
<evidence type="ECO:0000259" key="11">
    <source>
        <dbReference type="Pfam" id="PF08245"/>
    </source>
</evidence>
<evidence type="ECO:0000313" key="13">
    <source>
        <dbReference type="Proteomes" id="UP000324065"/>
    </source>
</evidence>
<dbReference type="GO" id="GO:0071555">
    <property type="term" value="P:cell wall organization"/>
    <property type="evidence" value="ECO:0007669"/>
    <property type="project" value="UniProtKB-KW"/>
</dbReference>
<protein>
    <recommendedName>
        <fullName evidence="9">UDP-N-acetylmuramoylalanine--D-glutamate ligase</fullName>
        <ecNumber evidence="9">6.3.2.9</ecNumber>
    </recommendedName>
    <alternativeName>
        <fullName evidence="9">D-glutamic acid-adding enzyme</fullName>
    </alternativeName>
    <alternativeName>
        <fullName evidence="9">UDP-N-acetylmuramoyl-L-alanyl-D-glutamate synthetase</fullName>
    </alternativeName>
</protein>
<evidence type="ECO:0000256" key="2">
    <source>
        <dbReference type="ARBA" id="ARBA00004752"/>
    </source>
</evidence>
<evidence type="ECO:0000256" key="9">
    <source>
        <dbReference type="HAMAP-Rule" id="MF_00639"/>
    </source>
</evidence>
<keyword evidence="6 9" id="KW-0547">Nucleotide-binding</keyword>
<keyword evidence="9" id="KW-0961">Cell wall biogenesis/degradation</keyword>
<dbReference type="GO" id="GO:0005737">
    <property type="term" value="C:cytoplasm"/>
    <property type="evidence" value="ECO:0007669"/>
    <property type="project" value="UniProtKB-SubCell"/>
</dbReference>
<dbReference type="InterPro" id="IPR036615">
    <property type="entry name" value="Mur_ligase_C_dom_sf"/>
</dbReference>
<dbReference type="GO" id="GO:0005524">
    <property type="term" value="F:ATP binding"/>
    <property type="evidence" value="ECO:0007669"/>
    <property type="project" value="UniProtKB-UniRule"/>
</dbReference>
<name>A0A5M6IA67_9PROT</name>
<comment type="subcellular location">
    <subcellularLocation>
        <location evidence="1 9">Cytoplasm</location>
    </subcellularLocation>
</comment>
<dbReference type="InterPro" id="IPR036565">
    <property type="entry name" value="Mur-like_cat_sf"/>
</dbReference>
<comment type="similarity">
    <text evidence="9">Belongs to the MurCDEF family.</text>
</comment>
<accession>A0A5M6IA67</accession>
<dbReference type="PANTHER" id="PTHR43692:SF1">
    <property type="entry name" value="UDP-N-ACETYLMURAMOYLALANINE--D-GLUTAMATE LIGASE"/>
    <property type="match status" value="1"/>
</dbReference>
<dbReference type="InterPro" id="IPR036291">
    <property type="entry name" value="NAD(P)-bd_dom_sf"/>
</dbReference>
<dbReference type="SUPFAM" id="SSF51735">
    <property type="entry name" value="NAD(P)-binding Rossmann-fold domains"/>
    <property type="match status" value="1"/>
</dbReference>
<evidence type="ECO:0000256" key="6">
    <source>
        <dbReference type="ARBA" id="ARBA00022741"/>
    </source>
</evidence>
<evidence type="ECO:0000256" key="3">
    <source>
        <dbReference type="ARBA" id="ARBA00022490"/>
    </source>
</evidence>
<dbReference type="GO" id="GO:0008360">
    <property type="term" value="P:regulation of cell shape"/>
    <property type="evidence" value="ECO:0007669"/>
    <property type="project" value="UniProtKB-KW"/>
</dbReference>
<dbReference type="Proteomes" id="UP000324065">
    <property type="component" value="Unassembled WGS sequence"/>
</dbReference>
<dbReference type="GO" id="GO:0009252">
    <property type="term" value="P:peptidoglycan biosynthetic process"/>
    <property type="evidence" value="ECO:0007669"/>
    <property type="project" value="UniProtKB-UniRule"/>
</dbReference>
<dbReference type="UniPathway" id="UPA00219"/>
<organism evidence="12 13">
    <name type="scientific">Roseospira marina</name>
    <dbReference type="NCBI Taxonomy" id="140057"/>
    <lineage>
        <taxon>Bacteria</taxon>
        <taxon>Pseudomonadati</taxon>
        <taxon>Pseudomonadota</taxon>
        <taxon>Alphaproteobacteria</taxon>
        <taxon>Rhodospirillales</taxon>
        <taxon>Rhodospirillaceae</taxon>
        <taxon>Roseospira</taxon>
    </lineage>
</organism>
<reference evidence="12 13" key="1">
    <citation type="submission" date="2019-09" db="EMBL/GenBank/DDBJ databases">
        <title>Genome sequence of Roseospira marina, one of the more divergent members of the non-sulfur purple photosynthetic bacterial family, the Rhodospirillaceae.</title>
        <authorList>
            <person name="Meyer T."/>
            <person name="Kyndt J."/>
        </authorList>
    </citation>
    <scope>NUCLEOTIDE SEQUENCE [LARGE SCALE GENOMIC DNA]</scope>
    <source>
        <strain evidence="12 13">DSM 15113</strain>
    </source>
</reference>
<dbReference type="SUPFAM" id="SSF53623">
    <property type="entry name" value="MurD-like peptide ligases, catalytic domain"/>
    <property type="match status" value="1"/>
</dbReference>
<dbReference type="OrthoDB" id="9809796at2"/>
<dbReference type="GO" id="GO:0008764">
    <property type="term" value="F:UDP-N-acetylmuramoylalanine-D-glutamate ligase activity"/>
    <property type="evidence" value="ECO:0007669"/>
    <property type="project" value="UniProtKB-UniRule"/>
</dbReference>